<dbReference type="GO" id="GO:0016020">
    <property type="term" value="C:membrane"/>
    <property type="evidence" value="ECO:0007669"/>
    <property type="project" value="InterPro"/>
</dbReference>
<evidence type="ECO:0000256" key="1">
    <source>
        <dbReference type="ARBA" id="ARBA00022679"/>
    </source>
</evidence>
<keyword evidence="3" id="KW-0472">Membrane</keyword>
<dbReference type="KEGG" id="abaw:D5400_05360"/>
<sequence>MLDGAAKSIIQPTLDRIGRGLAGWGVSANHVTLVGLLIGVFAGAAIVAEQFFAAFVLILVSRALDGLDGAVARATAPSDFGGFLDIVLDFAFYGLIPLAFIIQDPQQNGIAGGLLLLSFYVNGASFLAFATIAQKRGLSTDARGVKSFYFTTGLAEASETLLVFLAFCLLPGYFAWIAIVFAILCFYTTLSRIVEARSLFADAD</sequence>
<dbReference type="OrthoDB" id="9790577at2"/>
<dbReference type="EMBL" id="CP032509">
    <property type="protein sequence ID" value="AZN70776.1"/>
    <property type="molecule type" value="Genomic_DNA"/>
</dbReference>
<dbReference type="GO" id="GO:0008654">
    <property type="term" value="P:phospholipid biosynthetic process"/>
    <property type="evidence" value="ECO:0007669"/>
    <property type="project" value="InterPro"/>
</dbReference>
<evidence type="ECO:0000313" key="4">
    <source>
        <dbReference type="EMBL" id="AZN70776.1"/>
    </source>
</evidence>
<dbReference type="InterPro" id="IPR000462">
    <property type="entry name" value="CDP-OH_P_trans"/>
</dbReference>
<keyword evidence="1 2" id="KW-0808">Transferase</keyword>
<keyword evidence="3" id="KW-0812">Transmembrane</keyword>
<dbReference type="AlphaFoldDB" id="A0A3S9B1F7"/>
<name>A0A3S9B1F7_9HYPH</name>
<organism evidence="4 5">
    <name type="scientific">Georhizobium profundi</name>
    <dbReference type="NCBI Taxonomy" id="2341112"/>
    <lineage>
        <taxon>Bacteria</taxon>
        <taxon>Pseudomonadati</taxon>
        <taxon>Pseudomonadota</taxon>
        <taxon>Alphaproteobacteria</taxon>
        <taxon>Hyphomicrobiales</taxon>
        <taxon>Rhizobiaceae</taxon>
        <taxon>Georhizobium</taxon>
    </lineage>
</organism>
<dbReference type="Gene3D" id="1.20.120.1760">
    <property type="match status" value="1"/>
</dbReference>
<dbReference type="GO" id="GO:0016780">
    <property type="term" value="F:phosphotransferase activity, for other substituted phosphate groups"/>
    <property type="evidence" value="ECO:0007669"/>
    <property type="project" value="InterPro"/>
</dbReference>
<dbReference type="InterPro" id="IPR043130">
    <property type="entry name" value="CDP-OH_PTrfase_TM_dom"/>
</dbReference>
<gene>
    <name evidence="4" type="ORF">D5400_05360</name>
</gene>
<feature type="transmembrane region" description="Helical" evidence="3">
    <location>
        <begin position="161"/>
        <end position="187"/>
    </location>
</feature>
<dbReference type="PROSITE" id="PS00379">
    <property type="entry name" value="CDP_ALCOHOL_P_TRANSF"/>
    <property type="match status" value="1"/>
</dbReference>
<keyword evidence="5" id="KW-1185">Reference proteome</keyword>
<reference evidence="4 5" key="1">
    <citation type="submission" date="2018-09" db="EMBL/GenBank/DDBJ databases">
        <title>Marinorhizobium profundi gen. nov., sp. nov., isolated from a deep-sea sediment sample from the New Britain Trench and proposal of Marinorhizobiaceae fam. nov. in the order Rhizobiales of the class Alphaproteobacteria.</title>
        <authorList>
            <person name="Cao J."/>
        </authorList>
    </citation>
    <scope>NUCLEOTIDE SEQUENCE [LARGE SCALE GENOMIC DNA]</scope>
    <source>
        <strain evidence="4 5">WS11</strain>
    </source>
</reference>
<accession>A0A3S9B1F7</accession>
<protein>
    <submittedName>
        <fullName evidence="4">CDP-alcohol phosphatidyltransferase family protein</fullName>
    </submittedName>
</protein>
<feature type="transmembrane region" description="Helical" evidence="3">
    <location>
        <begin position="33"/>
        <end position="60"/>
    </location>
</feature>
<feature type="transmembrane region" description="Helical" evidence="3">
    <location>
        <begin position="114"/>
        <end position="133"/>
    </location>
</feature>
<dbReference type="Pfam" id="PF01066">
    <property type="entry name" value="CDP-OH_P_transf"/>
    <property type="match status" value="1"/>
</dbReference>
<feature type="transmembrane region" description="Helical" evidence="3">
    <location>
        <begin position="80"/>
        <end position="102"/>
    </location>
</feature>
<proteinExistence type="inferred from homology"/>
<evidence type="ECO:0000313" key="5">
    <source>
        <dbReference type="Proteomes" id="UP000268192"/>
    </source>
</evidence>
<dbReference type="InterPro" id="IPR048254">
    <property type="entry name" value="CDP_ALCOHOL_P_TRANSF_CS"/>
</dbReference>
<dbReference type="RefSeq" id="WP_126008380.1">
    <property type="nucleotide sequence ID" value="NZ_CP032509.1"/>
</dbReference>
<comment type="similarity">
    <text evidence="2">Belongs to the CDP-alcohol phosphatidyltransferase class-I family.</text>
</comment>
<dbReference type="Proteomes" id="UP000268192">
    <property type="component" value="Chromosome"/>
</dbReference>
<keyword evidence="3" id="KW-1133">Transmembrane helix</keyword>
<evidence type="ECO:0000256" key="2">
    <source>
        <dbReference type="RuleBase" id="RU003750"/>
    </source>
</evidence>
<evidence type="ECO:0000256" key="3">
    <source>
        <dbReference type="SAM" id="Phobius"/>
    </source>
</evidence>